<evidence type="ECO:0000256" key="2">
    <source>
        <dbReference type="ARBA" id="ARBA00011322"/>
    </source>
</evidence>
<dbReference type="AlphaFoldDB" id="A0A6H1U2B2"/>
<dbReference type="Pfam" id="PF13476">
    <property type="entry name" value="AAA_23"/>
    <property type="match status" value="1"/>
</dbReference>
<evidence type="ECO:0000259" key="6">
    <source>
        <dbReference type="Pfam" id="PF13476"/>
    </source>
</evidence>
<dbReference type="InterPro" id="IPR038729">
    <property type="entry name" value="Rad50/SbcC_AAA"/>
</dbReference>
<comment type="similarity">
    <text evidence="1">Belongs to the SMC family. SbcC subfamily.</text>
</comment>
<protein>
    <recommendedName>
        <fullName evidence="3">Nuclease SbcCD subunit C</fullName>
    </recommendedName>
</protein>
<evidence type="ECO:0000313" key="8">
    <source>
        <dbReference type="Proteomes" id="UP000500857"/>
    </source>
</evidence>
<feature type="coiled-coil region" evidence="4">
    <location>
        <begin position="175"/>
        <end position="202"/>
    </location>
</feature>
<accession>A0A6H1U2B2</accession>
<dbReference type="Pfam" id="PF13558">
    <property type="entry name" value="SbcC_Walker_B"/>
    <property type="match status" value="1"/>
</dbReference>
<dbReference type="Proteomes" id="UP000500857">
    <property type="component" value="Chromosome"/>
</dbReference>
<evidence type="ECO:0000313" key="7">
    <source>
        <dbReference type="EMBL" id="QIZ71759.1"/>
    </source>
</evidence>
<name>A0A6H1U2B2_9CYAN</name>
<keyword evidence="4" id="KW-0175">Coiled coil</keyword>
<feature type="region of interest" description="Disordered" evidence="5">
    <location>
        <begin position="630"/>
        <end position="660"/>
    </location>
</feature>
<comment type="subunit">
    <text evidence="2">Heterodimer of SbcC and SbcD.</text>
</comment>
<dbReference type="KEGG" id="oxy:HCG48_15155"/>
<dbReference type="Gene3D" id="3.40.50.300">
    <property type="entry name" value="P-loop containing nucleotide triphosphate hydrolases"/>
    <property type="match status" value="2"/>
</dbReference>
<gene>
    <name evidence="7" type="ORF">HCG48_15155</name>
</gene>
<evidence type="ECO:0000256" key="3">
    <source>
        <dbReference type="ARBA" id="ARBA00013368"/>
    </source>
</evidence>
<evidence type="ECO:0000256" key="4">
    <source>
        <dbReference type="SAM" id="Coils"/>
    </source>
</evidence>
<sequence>MRPLQLSLEGFTSFRREQNLDFTELDLFAITGATGAGKSSLLDALTYALYSTTARTKQVAELVSQGAETLKVRLCFAVLGSSYRVTRRWRYRPSTPVTKVLLEKQLADGSWETLESKERAANKAIAEILGMDFDTFTRAIVLPQNQFDEFLKGNTAKRREILRQLAGFEIFEKMRKQTNDLSRSLKQEVAALERQIAELEVPETVEVELKRSQLAQLEADFPQFSREARQAQVLLDEEERLFAQIVKLRKVREQLEELEGRSPEIEGTIARLDRAIAAHELQGDWALVREIRQQVKTASSALQSASKRLVQVERQVELKQSELDAERARQAEILPQLQAREAAIASAKVYEEQRQQLERDLAIAEKQEKEKQKQLKEAQKQLKEAQDRFDRAEAVLKQADRQLEGLAPGGERLTQLQAIAPLLVEWGLVRQQLERSRQQCDRAIAERETAQGELAGARSRQEEAANRLQDARKAVEGAERQNLDIGRSNHAAALRMSLQPGDTCPVCGGVHPEAAALPPLTEQAPIDLAPLRSREAKAQQGLQAAQTELSKAEANLDRCRQRQEEMEEQRESNAREEARLRAEIASVLGMGQDEALEVAPLQAEREALEARDAEYREGLAAQEKAAAQRSQAEQGLEFARRGDRAAQAEATAATEARDRAREGVERVRAKLLELTEGKAYEVLVQALERDKQALGDRLQAAESAYQAVNTQLIQGRENVQQAQSTLQGAIAKQEESEATWGERLEAANFDEESFLGAVASAGDRAAWQQAIADYREMKVELNTRVRDLAETIGDRTTDERAIGDRRQAKQEAEKLLAEAQERRVELGTWLQDADRKLEQGDRLTQTLETVSATYETYHTLAQSLKSNEFQAYILEHLEAELVDRATLLLRELTDARYTLRMEEGEYWVEDNWNGGELRRVRTLSGGETFAASLSMAIALSEKLSMGAELGSLFLDEGFGTLDGETLESVTHILESLRQQNRLIGIITHVKSLGERLPTQVKVYKSPQGSRLEIERL</sequence>
<evidence type="ECO:0000256" key="1">
    <source>
        <dbReference type="ARBA" id="ARBA00006930"/>
    </source>
</evidence>
<feature type="coiled-coil region" evidence="4">
    <location>
        <begin position="433"/>
        <end position="481"/>
    </location>
</feature>
<dbReference type="PANTHER" id="PTHR32114">
    <property type="entry name" value="ABC TRANSPORTER ABCH.3"/>
    <property type="match status" value="1"/>
</dbReference>
<reference evidence="7 8" key="1">
    <citation type="submission" date="2020-04" db="EMBL/GenBank/DDBJ databases">
        <authorList>
            <person name="Basu S."/>
            <person name="Maruthanayagam V."/>
            <person name="Chakraborty S."/>
            <person name="Pramanik A."/>
            <person name="Mukherjee J."/>
            <person name="Brink B."/>
        </authorList>
    </citation>
    <scope>NUCLEOTIDE SEQUENCE [LARGE SCALE GENOMIC DNA]</scope>
    <source>
        <strain evidence="7 8">AP17</strain>
    </source>
</reference>
<keyword evidence="8" id="KW-1185">Reference proteome</keyword>
<dbReference type="InterPro" id="IPR027417">
    <property type="entry name" value="P-loop_NTPase"/>
</dbReference>
<feature type="coiled-coil region" evidence="4">
    <location>
        <begin position="771"/>
        <end position="825"/>
    </location>
</feature>
<dbReference type="EMBL" id="CP051167">
    <property type="protein sequence ID" value="QIZ71759.1"/>
    <property type="molecule type" value="Genomic_DNA"/>
</dbReference>
<feature type="coiled-coil region" evidence="4">
    <location>
        <begin position="238"/>
        <end position="402"/>
    </location>
</feature>
<dbReference type="PANTHER" id="PTHR32114:SF2">
    <property type="entry name" value="ABC TRANSPORTER ABCH.3"/>
    <property type="match status" value="1"/>
</dbReference>
<dbReference type="SUPFAM" id="SSF52540">
    <property type="entry name" value="P-loop containing nucleoside triphosphate hydrolases"/>
    <property type="match status" value="1"/>
</dbReference>
<evidence type="ECO:0000256" key="5">
    <source>
        <dbReference type="SAM" id="MobiDB-lite"/>
    </source>
</evidence>
<feature type="domain" description="Rad50/SbcC-type AAA" evidence="6">
    <location>
        <begin position="5"/>
        <end position="200"/>
    </location>
</feature>
<dbReference type="RefSeq" id="WP_168569911.1">
    <property type="nucleotide sequence ID" value="NZ_CP051167.1"/>
</dbReference>
<organism evidence="7 8">
    <name type="scientific">Oxynema aestuarii AP17</name>
    <dbReference type="NCBI Taxonomy" id="2064643"/>
    <lineage>
        <taxon>Bacteria</taxon>
        <taxon>Bacillati</taxon>
        <taxon>Cyanobacteriota</taxon>
        <taxon>Cyanophyceae</taxon>
        <taxon>Oscillatoriophycideae</taxon>
        <taxon>Oscillatoriales</taxon>
        <taxon>Oscillatoriaceae</taxon>
        <taxon>Oxynema</taxon>
        <taxon>Oxynema aestuarii</taxon>
    </lineage>
</organism>
<proteinExistence type="inferred from homology"/>
<feature type="coiled-coil region" evidence="4">
    <location>
        <begin position="535"/>
        <end position="583"/>
    </location>
</feature>